<organism evidence="1 2">
    <name type="scientific">Roridomyces roridus</name>
    <dbReference type="NCBI Taxonomy" id="1738132"/>
    <lineage>
        <taxon>Eukaryota</taxon>
        <taxon>Fungi</taxon>
        <taxon>Dikarya</taxon>
        <taxon>Basidiomycota</taxon>
        <taxon>Agaricomycotina</taxon>
        <taxon>Agaricomycetes</taxon>
        <taxon>Agaricomycetidae</taxon>
        <taxon>Agaricales</taxon>
        <taxon>Marasmiineae</taxon>
        <taxon>Mycenaceae</taxon>
        <taxon>Roridomyces</taxon>
    </lineage>
</organism>
<accession>A0AAD7F9N1</accession>
<dbReference type="Pfam" id="PF17784">
    <property type="entry name" value="Sulfotransfer_4"/>
    <property type="match status" value="1"/>
</dbReference>
<gene>
    <name evidence="1" type="ORF">FB45DRAFT_429931</name>
</gene>
<proteinExistence type="predicted"/>
<evidence type="ECO:0000313" key="1">
    <source>
        <dbReference type="EMBL" id="KAJ7607361.1"/>
    </source>
</evidence>
<evidence type="ECO:0000313" key="2">
    <source>
        <dbReference type="Proteomes" id="UP001221142"/>
    </source>
</evidence>
<dbReference type="EMBL" id="JARKIF010000050">
    <property type="protein sequence ID" value="KAJ7607361.1"/>
    <property type="molecule type" value="Genomic_DNA"/>
</dbReference>
<reference evidence="1" key="1">
    <citation type="submission" date="2023-03" db="EMBL/GenBank/DDBJ databases">
        <title>Massive genome expansion in bonnet fungi (Mycena s.s.) driven by repeated elements and novel gene families across ecological guilds.</title>
        <authorList>
            <consortium name="Lawrence Berkeley National Laboratory"/>
            <person name="Harder C.B."/>
            <person name="Miyauchi S."/>
            <person name="Viragh M."/>
            <person name="Kuo A."/>
            <person name="Thoen E."/>
            <person name="Andreopoulos B."/>
            <person name="Lu D."/>
            <person name="Skrede I."/>
            <person name="Drula E."/>
            <person name="Henrissat B."/>
            <person name="Morin E."/>
            <person name="Kohler A."/>
            <person name="Barry K."/>
            <person name="LaButti K."/>
            <person name="Morin E."/>
            <person name="Salamov A."/>
            <person name="Lipzen A."/>
            <person name="Mereny Z."/>
            <person name="Hegedus B."/>
            <person name="Baldrian P."/>
            <person name="Stursova M."/>
            <person name="Weitz H."/>
            <person name="Taylor A."/>
            <person name="Grigoriev I.V."/>
            <person name="Nagy L.G."/>
            <person name="Martin F."/>
            <person name="Kauserud H."/>
        </authorList>
    </citation>
    <scope>NUCLEOTIDE SEQUENCE</scope>
    <source>
        <strain evidence="1">9284</strain>
    </source>
</reference>
<dbReference type="InterPro" id="IPR040632">
    <property type="entry name" value="Sulfotransfer_4"/>
</dbReference>
<dbReference type="Proteomes" id="UP001221142">
    <property type="component" value="Unassembled WGS sequence"/>
</dbReference>
<sequence length="203" mass="22613">MDRGAQLAILWQGSKDRRAGVGATPWILRGAPATNATSCLAEELNHSPPSHSRYRALKSKTAQVAKLGRNKPFVVASCLDARFLSRLRPFFRLVWMTFFGDLPSEDIARKRFRANASFADDSESLDESRERLLEYKAGEGWERVCILLAPSDSESLDDPEVTTGIEQSPGEYLSDTRVLGEKMNKITYGVFQGYVCPLSGSKY</sequence>
<dbReference type="AlphaFoldDB" id="A0AAD7F9N1"/>
<name>A0AAD7F9N1_9AGAR</name>
<protein>
    <submittedName>
        <fullName evidence="1">Uncharacterized protein</fullName>
    </submittedName>
</protein>
<comment type="caution">
    <text evidence="1">The sequence shown here is derived from an EMBL/GenBank/DDBJ whole genome shotgun (WGS) entry which is preliminary data.</text>
</comment>
<keyword evidence="2" id="KW-1185">Reference proteome</keyword>